<dbReference type="EMBL" id="CP012836">
    <property type="protein sequence ID" value="AMQ56974.1"/>
    <property type="molecule type" value="Genomic_DNA"/>
</dbReference>
<feature type="chain" id="PRO_5007494262" description="DUF695 domain-containing protein" evidence="1">
    <location>
        <begin position="21"/>
        <end position="129"/>
    </location>
</feature>
<evidence type="ECO:0008006" key="4">
    <source>
        <dbReference type="Google" id="ProtNLM"/>
    </source>
</evidence>
<evidence type="ECO:0000313" key="2">
    <source>
        <dbReference type="EMBL" id="AMQ56974.1"/>
    </source>
</evidence>
<reference evidence="3" key="1">
    <citation type="submission" date="2015-09" db="EMBL/GenBank/DDBJ databases">
        <title>Complete sequence of Algoriphagus sp. M8-2.</title>
        <authorList>
            <person name="Shintani M."/>
        </authorList>
    </citation>
    <scope>NUCLEOTIDE SEQUENCE [LARGE SCALE GENOMIC DNA]</scope>
    <source>
        <strain evidence="3">M8-2</strain>
    </source>
</reference>
<proteinExistence type="predicted"/>
<name>A0A142EPB9_9BACT</name>
<dbReference type="KEGG" id="alm:AO498_11075"/>
<gene>
    <name evidence="2" type="ORF">AO498_11075</name>
</gene>
<protein>
    <recommendedName>
        <fullName evidence="4">DUF695 domain-containing protein</fullName>
    </recommendedName>
</protein>
<evidence type="ECO:0000313" key="3">
    <source>
        <dbReference type="Proteomes" id="UP000073816"/>
    </source>
</evidence>
<evidence type="ECO:0000256" key="1">
    <source>
        <dbReference type="SAM" id="SignalP"/>
    </source>
</evidence>
<accession>A0A142EPB9</accession>
<dbReference type="AlphaFoldDB" id="A0A142EPB9"/>
<organism evidence="2 3">
    <name type="scientific">Algoriphagus sanaruensis</name>
    <dbReference type="NCBI Taxonomy" id="1727163"/>
    <lineage>
        <taxon>Bacteria</taxon>
        <taxon>Pseudomonadati</taxon>
        <taxon>Bacteroidota</taxon>
        <taxon>Cytophagia</taxon>
        <taxon>Cytophagales</taxon>
        <taxon>Cyclobacteriaceae</taxon>
        <taxon>Algoriphagus</taxon>
    </lineage>
</organism>
<keyword evidence="3" id="KW-1185">Reference proteome</keyword>
<dbReference type="Proteomes" id="UP000073816">
    <property type="component" value="Chromosome"/>
</dbReference>
<keyword evidence="1" id="KW-0732">Signal</keyword>
<sequence>MKKLLVTSMFLSVISFQISAQEISTIKPNPISLILYPEIFEIYAVENQADKEQESFNQELNNMGLVVLNYEGLNFLVRIYDDATDYALHKVSIKPLLEESIESLKVEKLGSFGWEYLPDPWKYAILAKR</sequence>
<dbReference type="RefSeq" id="WP_148660227.1">
    <property type="nucleotide sequence ID" value="NZ_CP012836.1"/>
</dbReference>
<dbReference type="STRING" id="1727163.AO498_11075"/>
<feature type="signal peptide" evidence="1">
    <location>
        <begin position="1"/>
        <end position="20"/>
    </location>
</feature>
<dbReference type="PATRIC" id="fig|1727163.4.peg.2313"/>
<reference evidence="2 3" key="2">
    <citation type="journal article" date="2016" name="Genome Announc.">
        <title>Complete Genome Sequence of Algoriphagus sp. Strain M8-2, Isolated from a Brackish Lake.</title>
        <authorList>
            <person name="Muraguchi Y."/>
            <person name="Kushimoto K."/>
            <person name="Ohtsubo Y."/>
            <person name="Suzuki T."/>
            <person name="Dohra H."/>
            <person name="Kimbara K."/>
            <person name="Shintani M."/>
        </authorList>
    </citation>
    <scope>NUCLEOTIDE SEQUENCE [LARGE SCALE GENOMIC DNA]</scope>
    <source>
        <strain evidence="2 3">M8-2</strain>
    </source>
</reference>